<name>A0AA38L2U0_TAXCH</name>
<dbReference type="GO" id="GO:0140662">
    <property type="term" value="F:ATP-dependent protein folding chaperone"/>
    <property type="evidence" value="ECO:0007669"/>
    <property type="project" value="InterPro"/>
</dbReference>
<feature type="non-terminal residue" evidence="4">
    <location>
        <position position="293"/>
    </location>
</feature>
<gene>
    <name evidence="4" type="ORF">KI387_027939</name>
</gene>
<keyword evidence="3" id="KW-1133">Transmembrane helix</keyword>
<dbReference type="Gene3D" id="3.30.30.30">
    <property type="match status" value="1"/>
</dbReference>
<dbReference type="SMR" id="A0AA38L2U0"/>
<dbReference type="Proteomes" id="UP000824469">
    <property type="component" value="Unassembled WGS sequence"/>
</dbReference>
<dbReference type="Gene3D" id="3.30.420.40">
    <property type="match status" value="1"/>
</dbReference>
<keyword evidence="3" id="KW-0472">Membrane</keyword>
<sequence length="293" mass="33299">KYLTANYAQSGSCTNLKIIGSSNLIPAGERVQTRFLKVKTVWYTILWQRRWETWCSLLSSVWIFVGLSVVAFALETCVKARSNVSECIELLEEIVLLAKDLNEFKRAMPAESEKLLKAIHVIVEGSVMCCDYIQKGQLSRAETKFYFSGFVSNIITCFNSDEGAEQEQREKKGNKTTPLLVAFTATDKLVRDAAKLQISSNYHNIVFDVKRIIGRKFMDVSLQLDTKLWPFTVVSVNNEKPMIEVAYKGQKKLFTTDEISSMVLAKMKMIVEKHLKSDVKDAFIIVPSYFDEA</sequence>
<dbReference type="Pfam" id="PF00012">
    <property type="entry name" value="HSP70"/>
    <property type="match status" value="1"/>
</dbReference>
<evidence type="ECO:0000256" key="2">
    <source>
        <dbReference type="ARBA" id="ARBA00022840"/>
    </source>
</evidence>
<dbReference type="PRINTS" id="PR00301">
    <property type="entry name" value="HEATSHOCK70"/>
</dbReference>
<evidence type="ECO:0000256" key="3">
    <source>
        <dbReference type="SAM" id="Phobius"/>
    </source>
</evidence>
<evidence type="ECO:0000256" key="1">
    <source>
        <dbReference type="ARBA" id="ARBA00022741"/>
    </source>
</evidence>
<accession>A0AA38L2U0</accession>
<keyword evidence="5" id="KW-1185">Reference proteome</keyword>
<feature type="transmembrane region" description="Helical" evidence="3">
    <location>
        <begin position="54"/>
        <end position="74"/>
    </location>
</feature>
<keyword evidence="2" id="KW-0067">ATP-binding</keyword>
<dbReference type="PANTHER" id="PTHR19375">
    <property type="entry name" value="HEAT SHOCK PROTEIN 70KDA"/>
    <property type="match status" value="1"/>
</dbReference>
<evidence type="ECO:0000313" key="5">
    <source>
        <dbReference type="Proteomes" id="UP000824469"/>
    </source>
</evidence>
<comment type="caution">
    <text evidence="4">The sequence shown here is derived from an EMBL/GenBank/DDBJ whole genome shotgun (WGS) entry which is preliminary data.</text>
</comment>
<keyword evidence="3" id="KW-0812">Transmembrane</keyword>
<dbReference type="EMBL" id="JAHRHJ020000006">
    <property type="protein sequence ID" value="KAH9312904.1"/>
    <property type="molecule type" value="Genomic_DNA"/>
</dbReference>
<dbReference type="FunFam" id="3.30.30.30:FF:000001">
    <property type="entry name" value="heat shock 70 kDa protein-like"/>
    <property type="match status" value="1"/>
</dbReference>
<dbReference type="InterPro" id="IPR043129">
    <property type="entry name" value="ATPase_NBD"/>
</dbReference>
<organism evidence="4 5">
    <name type="scientific">Taxus chinensis</name>
    <name type="common">Chinese yew</name>
    <name type="synonym">Taxus wallichiana var. chinensis</name>
    <dbReference type="NCBI Taxonomy" id="29808"/>
    <lineage>
        <taxon>Eukaryota</taxon>
        <taxon>Viridiplantae</taxon>
        <taxon>Streptophyta</taxon>
        <taxon>Embryophyta</taxon>
        <taxon>Tracheophyta</taxon>
        <taxon>Spermatophyta</taxon>
        <taxon>Pinopsida</taxon>
        <taxon>Pinidae</taxon>
        <taxon>Conifers II</taxon>
        <taxon>Cupressales</taxon>
        <taxon>Taxaceae</taxon>
        <taxon>Taxus</taxon>
    </lineage>
</organism>
<evidence type="ECO:0000313" key="4">
    <source>
        <dbReference type="EMBL" id="KAH9312904.1"/>
    </source>
</evidence>
<dbReference type="GO" id="GO:0005524">
    <property type="term" value="F:ATP binding"/>
    <property type="evidence" value="ECO:0007669"/>
    <property type="project" value="UniProtKB-KW"/>
</dbReference>
<reference evidence="4 5" key="1">
    <citation type="journal article" date="2021" name="Nat. Plants">
        <title>The Taxus genome provides insights into paclitaxel biosynthesis.</title>
        <authorList>
            <person name="Xiong X."/>
            <person name="Gou J."/>
            <person name="Liao Q."/>
            <person name="Li Y."/>
            <person name="Zhou Q."/>
            <person name="Bi G."/>
            <person name="Li C."/>
            <person name="Du R."/>
            <person name="Wang X."/>
            <person name="Sun T."/>
            <person name="Guo L."/>
            <person name="Liang H."/>
            <person name="Lu P."/>
            <person name="Wu Y."/>
            <person name="Zhang Z."/>
            <person name="Ro D.K."/>
            <person name="Shang Y."/>
            <person name="Huang S."/>
            <person name="Yan J."/>
        </authorList>
    </citation>
    <scope>NUCLEOTIDE SEQUENCE [LARGE SCALE GENOMIC DNA]</scope>
    <source>
        <strain evidence="4">Ta-2019</strain>
    </source>
</reference>
<proteinExistence type="predicted"/>
<dbReference type="SUPFAM" id="SSF53067">
    <property type="entry name" value="Actin-like ATPase domain"/>
    <property type="match status" value="1"/>
</dbReference>
<dbReference type="AlphaFoldDB" id="A0AA38L2U0"/>
<keyword evidence="1" id="KW-0547">Nucleotide-binding</keyword>
<protein>
    <submittedName>
        <fullName evidence="4">Uncharacterized protein</fullName>
    </submittedName>
</protein>
<dbReference type="InterPro" id="IPR013126">
    <property type="entry name" value="Hsp_70_fam"/>
</dbReference>